<evidence type="ECO:0000313" key="3">
    <source>
        <dbReference type="Proteomes" id="UP000826271"/>
    </source>
</evidence>
<sequence>MLSALANSAKCWAVAFSSSADDARPVILNDLIFLDFDAIRGQKVSKEQVEQILEYERRVPQVEDELVSEGSKSNGYQRELRELSEKLSELNAKLKKEVEEKKQLGIKAVDAEKKVTSSNGKRVSELEAELEVVQLRASSLEVALQASKEKEKELNELLNVASEENKNLKDATKASNKNLEILLKVLRDELNILLHKWESTEMTTLRLLG</sequence>
<gene>
    <name evidence="2" type="ORF">BUALT_Bualt03G0217600</name>
</gene>
<dbReference type="PANTHER" id="PTHR43049">
    <property type="entry name" value="EARLY ENDOSOME ANTIGEN"/>
    <property type="match status" value="1"/>
</dbReference>
<dbReference type="AlphaFoldDB" id="A0AAV6Y2Z9"/>
<proteinExistence type="predicted"/>
<protein>
    <submittedName>
        <fullName evidence="2">Uncharacterized protein</fullName>
    </submittedName>
</protein>
<comment type="caution">
    <text evidence="2">The sequence shown here is derived from an EMBL/GenBank/DDBJ whole genome shotgun (WGS) entry which is preliminary data.</text>
</comment>
<dbReference type="EMBL" id="WHWC01000003">
    <property type="protein sequence ID" value="KAG8387094.1"/>
    <property type="molecule type" value="Genomic_DNA"/>
</dbReference>
<dbReference type="PANTHER" id="PTHR43049:SF1">
    <property type="entry name" value="EARLY ENDOSOME ANTIGEN"/>
    <property type="match status" value="1"/>
</dbReference>
<evidence type="ECO:0000313" key="2">
    <source>
        <dbReference type="EMBL" id="KAG8387094.1"/>
    </source>
</evidence>
<accession>A0AAV6Y2Z9</accession>
<evidence type="ECO:0000256" key="1">
    <source>
        <dbReference type="SAM" id="Coils"/>
    </source>
</evidence>
<keyword evidence="3" id="KW-1185">Reference proteome</keyword>
<organism evidence="2 3">
    <name type="scientific">Buddleja alternifolia</name>
    <dbReference type="NCBI Taxonomy" id="168488"/>
    <lineage>
        <taxon>Eukaryota</taxon>
        <taxon>Viridiplantae</taxon>
        <taxon>Streptophyta</taxon>
        <taxon>Embryophyta</taxon>
        <taxon>Tracheophyta</taxon>
        <taxon>Spermatophyta</taxon>
        <taxon>Magnoliopsida</taxon>
        <taxon>eudicotyledons</taxon>
        <taxon>Gunneridae</taxon>
        <taxon>Pentapetalae</taxon>
        <taxon>asterids</taxon>
        <taxon>lamiids</taxon>
        <taxon>Lamiales</taxon>
        <taxon>Scrophulariaceae</taxon>
        <taxon>Buddlejeae</taxon>
        <taxon>Buddleja</taxon>
    </lineage>
</organism>
<feature type="coiled-coil region" evidence="1">
    <location>
        <begin position="73"/>
        <end position="196"/>
    </location>
</feature>
<name>A0AAV6Y2Z9_9LAMI</name>
<dbReference type="Proteomes" id="UP000826271">
    <property type="component" value="Unassembled WGS sequence"/>
</dbReference>
<keyword evidence="1" id="KW-0175">Coiled coil</keyword>
<reference evidence="2" key="1">
    <citation type="submission" date="2019-10" db="EMBL/GenBank/DDBJ databases">
        <authorList>
            <person name="Zhang R."/>
            <person name="Pan Y."/>
            <person name="Wang J."/>
            <person name="Ma R."/>
            <person name="Yu S."/>
        </authorList>
    </citation>
    <scope>NUCLEOTIDE SEQUENCE</scope>
    <source>
        <strain evidence="2">LA-IB0</strain>
        <tissue evidence="2">Leaf</tissue>
    </source>
</reference>